<name>A0A3T0D9P9_9FIRM</name>
<proteinExistence type="predicted"/>
<gene>
    <name evidence="1" type="ORF">ELD05_13605</name>
</gene>
<dbReference type="EMBL" id="CP034791">
    <property type="protein sequence ID" value="AZT91726.1"/>
    <property type="molecule type" value="Genomic_DNA"/>
</dbReference>
<evidence type="ECO:0000313" key="1">
    <source>
        <dbReference type="EMBL" id="AZT91726.1"/>
    </source>
</evidence>
<sequence length="73" mass="8732">MLVRKISHVGLRSKHSQFVEKCKSEISKYMRERRISFGMTSLAQLHGLRGDTSIEERVKYILIYKKSDIWIRY</sequence>
<dbReference type="KEGG" id="ccha:ELD05_13605"/>
<dbReference type="AlphaFoldDB" id="A0A3T0D9P9"/>
<reference evidence="1 2" key="1">
    <citation type="submission" date="2018-12" db="EMBL/GenBank/DDBJ databases">
        <title>Genome sequence from the cellulolytic species, Caldicellulosiruptor changbaiensis.</title>
        <authorList>
            <person name="Blumer-Schuette S.E."/>
            <person name="Mendoza C."/>
        </authorList>
    </citation>
    <scope>NUCLEOTIDE SEQUENCE [LARGE SCALE GENOMIC DNA]</scope>
    <source>
        <strain evidence="1 2">CBS-Z</strain>
    </source>
</reference>
<keyword evidence="2" id="KW-1185">Reference proteome</keyword>
<dbReference type="Proteomes" id="UP000282930">
    <property type="component" value="Chromosome"/>
</dbReference>
<evidence type="ECO:0000313" key="2">
    <source>
        <dbReference type="Proteomes" id="UP000282930"/>
    </source>
</evidence>
<organism evidence="1 2">
    <name type="scientific">Caldicellulosiruptor changbaiensis</name>
    <dbReference type="NCBI Taxonomy" id="1222016"/>
    <lineage>
        <taxon>Bacteria</taxon>
        <taxon>Bacillati</taxon>
        <taxon>Bacillota</taxon>
        <taxon>Bacillota incertae sedis</taxon>
        <taxon>Caldicellulosiruptorales</taxon>
        <taxon>Caldicellulosiruptoraceae</taxon>
        <taxon>Caldicellulosiruptor</taxon>
    </lineage>
</organism>
<accession>A0A3T0D9P9</accession>
<protein>
    <submittedName>
        <fullName evidence="1">Uncharacterized protein</fullName>
    </submittedName>
</protein>